<keyword evidence="3" id="KW-0677">Repeat</keyword>
<dbReference type="FunFam" id="2.10.25.10:FF:000020">
    <property type="entry name" value="Latent-transforming growth factor beta-binding protein 1"/>
    <property type="match status" value="1"/>
</dbReference>
<dbReference type="Pfam" id="PF25024">
    <property type="entry name" value="EGF_TEN"/>
    <property type="match status" value="1"/>
</dbReference>
<dbReference type="InterPro" id="IPR000884">
    <property type="entry name" value="TSP1_rpt"/>
</dbReference>
<evidence type="ECO:0000256" key="1">
    <source>
        <dbReference type="ARBA" id="ARBA00022536"/>
    </source>
</evidence>
<evidence type="ECO:0000313" key="8">
    <source>
        <dbReference type="EMBL" id="KAK7497571.1"/>
    </source>
</evidence>
<dbReference type="SUPFAM" id="SSF49899">
    <property type="entry name" value="Concanavalin A-like lectins/glucanases"/>
    <property type="match status" value="1"/>
</dbReference>
<dbReference type="CDD" id="cd00054">
    <property type="entry name" value="EGF_CA"/>
    <property type="match status" value="1"/>
</dbReference>
<dbReference type="InterPro" id="IPR036383">
    <property type="entry name" value="TSP1_rpt_sf"/>
</dbReference>
<keyword evidence="9" id="KW-1185">Reference proteome</keyword>
<dbReference type="PROSITE" id="PS00022">
    <property type="entry name" value="EGF_1"/>
    <property type="match status" value="4"/>
</dbReference>
<feature type="domain" description="EGF-like" evidence="7">
    <location>
        <begin position="593"/>
        <end position="626"/>
    </location>
</feature>
<keyword evidence="4 5" id="KW-1015">Disulfide bond</keyword>
<dbReference type="EMBL" id="JACVVK020000057">
    <property type="protein sequence ID" value="KAK7497571.1"/>
    <property type="molecule type" value="Genomic_DNA"/>
</dbReference>
<feature type="disulfide bond" evidence="5">
    <location>
        <begin position="374"/>
        <end position="384"/>
    </location>
</feature>
<dbReference type="SUPFAM" id="SSF57196">
    <property type="entry name" value="EGF/Laminin"/>
    <property type="match status" value="2"/>
</dbReference>
<feature type="disulfide bond" evidence="5">
    <location>
        <begin position="616"/>
        <end position="625"/>
    </location>
</feature>
<dbReference type="SMART" id="SM00210">
    <property type="entry name" value="TSPN"/>
    <property type="match status" value="1"/>
</dbReference>
<dbReference type="Pfam" id="PF00090">
    <property type="entry name" value="TSP_1"/>
    <property type="match status" value="2"/>
</dbReference>
<feature type="disulfide bond" evidence="5">
    <location>
        <begin position="551"/>
        <end position="560"/>
    </location>
</feature>
<gene>
    <name evidence="8" type="ORF">BaRGS_00011211</name>
</gene>
<dbReference type="SMART" id="SM00209">
    <property type="entry name" value="TSP1"/>
    <property type="match status" value="2"/>
</dbReference>
<comment type="caution">
    <text evidence="8">The sequence shown here is derived from an EMBL/GenBank/DDBJ whole genome shotgun (WGS) entry which is preliminary data.</text>
</comment>
<proteinExistence type="predicted"/>
<sequence>MESVISTHPPSAPSPPLTRPPLPTPLFSLLLSCSGDVTYTSVDRSWHPWSTWSACSETCGNGQQSRRRMCSRENVSQYVFDLLSLFGIPKLPFGVTHSQDRNDAYVITPTAKLFLPVSSLYDVTFPHDFSIIMTSRRKAEQEGYVLVVSDISGRQRIAVYIGKQLRLEYMDDPSRSVVSLEFGVTLDTDTWHNIAIRVKGRQITLFFDCDTVQEKKLKRGNNFLGTNLMLSVGPYFANYGPAFEGELEQLLLSDDPGLAERQCHFQTGDHIGPIKDDNSNIGPDVEPQTTPNPPKDTHKITRPTLVYADWSPWSSCSDTCGQGRQSRTLSCTETELYGTDAGGSDVVGDANCVPNDTPRVQVRTCWVQACAVGCREPCQNGGTCVDSGVCRCLPGYYGNFCQSAVCSPGCENGGVCISPGKCQCPKNFTGNRCETPVCDPPCLNGGQCTAPNQCACPFGYTGANCQPFCLKECHNGGVCVRHDQCRCTKGYRGRFCKQPVCRRGCANGGKCVSPNRCSCPSGFRGRRCHKPRCRPSCKNGGKCIAPDVCMCPPGFLGARCQKYKCERKCRNGGKCVGPGRCECKAGFYGKFCQREKCNLTCLNGGRCRRHKNRCRCPKGFRGRRCEKRSCVYEQYTVPYTKTYKRTVREEVMTRCGPWSWKSCVRTIIRYVTVTKDAVRAAYRCV</sequence>
<evidence type="ECO:0000256" key="3">
    <source>
        <dbReference type="ARBA" id="ARBA00022737"/>
    </source>
</evidence>
<dbReference type="Pfam" id="PF12661">
    <property type="entry name" value="hEGF"/>
    <property type="match status" value="1"/>
</dbReference>
<comment type="caution">
    <text evidence="5">Lacks conserved residue(s) required for the propagation of feature annotation.</text>
</comment>
<feature type="disulfide bond" evidence="5">
    <location>
        <begin position="533"/>
        <end position="543"/>
    </location>
</feature>
<keyword evidence="2" id="KW-0732">Signal</keyword>
<dbReference type="AlphaFoldDB" id="A0ABD0LE02"/>
<dbReference type="SMART" id="SM00181">
    <property type="entry name" value="EGF"/>
    <property type="match status" value="8"/>
</dbReference>
<feature type="domain" description="EGF-like" evidence="7">
    <location>
        <begin position="371"/>
        <end position="402"/>
    </location>
</feature>
<feature type="domain" description="EGF-like" evidence="7">
    <location>
        <begin position="434"/>
        <end position="466"/>
    </location>
</feature>
<evidence type="ECO:0000256" key="4">
    <source>
        <dbReference type="ARBA" id="ARBA00023157"/>
    </source>
</evidence>
<dbReference type="InterPro" id="IPR001791">
    <property type="entry name" value="Laminin_G"/>
</dbReference>
<feature type="disulfide bond" evidence="5">
    <location>
        <begin position="438"/>
        <end position="448"/>
    </location>
</feature>
<accession>A0ABD0LE02</accession>
<dbReference type="Gene3D" id="2.10.25.10">
    <property type="entry name" value="Laminin"/>
    <property type="match status" value="7"/>
</dbReference>
<dbReference type="PROSITE" id="PS50026">
    <property type="entry name" value="EGF_3"/>
    <property type="match status" value="5"/>
</dbReference>
<dbReference type="InterPro" id="IPR050969">
    <property type="entry name" value="Dev_Signal_Modulators"/>
</dbReference>
<dbReference type="InterPro" id="IPR013032">
    <property type="entry name" value="EGF-like_CS"/>
</dbReference>
<dbReference type="InterPro" id="IPR048287">
    <property type="entry name" value="TSPN-like_N"/>
</dbReference>
<keyword evidence="1 5" id="KW-0245">EGF-like domain</keyword>
<dbReference type="PANTHER" id="PTHR14949">
    <property type="entry name" value="EGF-LIKE-DOMAIN, MULTIPLE 7, 8"/>
    <property type="match status" value="1"/>
</dbReference>
<feature type="disulfide bond" evidence="5">
    <location>
        <begin position="469"/>
        <end position="479"/>
    </location>
</feature>
<dbReference type="PROSITE" id="PS01186">
    <property type="entry name" value="EGF_2"/>
    <property type="match status" value="3"/>
</dbReference>
<dbReference type="Proteomes" id="UP001519460">
    <property type="component" value="Unassembled WGS sequence"/>
</dbReference>
<protein>
    <recommendedName>
        <fullName evidence="7">EGF-like domain-containing protein</fullName>
    </recommendedName>
</protein>
<dbReference type="InterPro" id="IPR000742">
    <property type="entry name" value="EGF"/>
</dbReference>
<feature type="disulfide bond" evidence="5">
    <location>
        <begin position="456"/>
        <end position="465"/>
    </location>
</feature>
<organism evidence="8 9">
    <name type="scientific">Batillaria attramentaria</name>
    <dbReference type="NCBI Taxonomy" id="370345"/>
    <lineage>
        <taxon>Eukaryota</taxon>
        <taxon>Metazoa</taxon>
        <taxon>Spiralia</taxon>
        <taxon>Lophotrochozoa</taxon>
        <taxon>Mollusca</taxon>
        <taxon>Gastropoda</taxon>
        <taxon>Caenogastropoda</taxon>
        <taxon>Sorbeoconcha</taxon>
        <taxon>Cerithioidea</taxon>
        <taxon>Batillariidae</taxon>
        <taxon>Batillaria</taxon>
    </lineage>
</organism>
<dbReference type="Gene3D" id="2.20.100.10">
    <property type="entry name" value="Thrombospondin type-1 (TSP1) repeat"/>
    <property type="match status" value="2"/>
</dbReference>
<dbReference type="PANTHER" id="PTHR14949:SF56">
    <property type="entry name" value="EGF-LIKE-DOMAIN, MULTIPLE 7"/>
    <property type="match status" value="1"/>
</dbReference>
<feature type="region of interest" description="Disordered" evidence="6">
    <location>
        <begin position="269"/>
        <end position="299"/>
    </location>
</feature>
<dbReference type="InterPro" id="IPR013320">
    <property type="entry name" value="ConA-like_dom_sf"/>
</dbReference>
<feature type="disulfide bond" evidence="5">
    <location>
        <begin position="597"/>
        <end position="607"/>
    </location>
</feature>
<dbReference type="PROSITE" id="PS50092">
    <property type="entry name" value="TSP1"/>
    <property type="match status" value="2"/>
</dbReference>
<dbReference type="CDD" id="cd00110">
    <property type="entry name" value="LamG"/>
    <property type="match status" value="1"/>
</dbReference>
<evidence type="ECO:0000259" key="7">
    <source>
        <dbReference type="PROSITE" id="PS50026"/>
    </source>
</evidence>
<evidence type="ECO:0000313" key="9">
    <source>
        <dbReference type="Proteomes" id="UP001519460"/>
    </source>
</evidence>
<feature type="disulfide bond" evidence="5">
    <location>
        <begin position="392"/>
        <end position="401"/>
    </location>
</feature>
<feature type="domain" description="EGF-like" evidence="7">
    <location>
        <begin position="467"/>
        <end position="497"/>
    </location>
</feature>
<evidence type="ECO:0000256" key="5">
    <source>
        <dbReference type="PROSITE-ProRule" id="PRU00076"/>
    </source>
</evidence>
<dbReference type="Gene3D" id="2.60.120.200">
    <property type="match status" value="1"/>
</dbReference>
<reference evidence="8 9" key="1">
    <citation type="journal article" date="2023" name="Sci. Data">
        <title>Genome assembly of the Korean intertidal mud-creeper Batillaria attramentaria.</title>
        <authorList>
            <person name="Patra A.K."/>
            <person name="Ho P.T."/>
            <person name="Jun S."/>
            <person name="Lee S.J."/>
            <person name="Kim Y."/>
            <person name="Won Y.J."/>
        </authorList>
    </citation>
    <scope>NUCLEOTIDE SEQUENCE [LARGE SCALE GENOMIC DNA]</scope>
    <source>
        <strain evidence="8">Wonlab-2016</strain>
    </source>
</reference>
<evidence type="ECO:0000256" key="6">
    <source>
        <dbReference type="SAM" id="MobiDB-lite"/>
    </source>
</evidence>
<name>A0ABD0LE02_9CAEN</name>
<dbReference type="SUPFAM" id="SSF82895">
    <property type="entry name" value="TSP-1 type 1 repeat"/>
    <property type="match status" value="2"/>
</dbReference>
<feature type="domain" description="EGF-like" evidence="7">
    <location>
        <begin position="529"/>
        <end position="561"/>
    </location>
</feature>
<evidence type="ECO:0000256" key="2">
    <source>
        <dbReference type="ARBA" id="ARBA00022729"/>
    </source>
</evidence>
<feature type="disulfide bond" evidence="5">
    <location>
        <begin position="487"/>
        <end position="496"/>
    </location>
</feature>